<dbReference type="RefSeq" id="WP_230752410.1">
    <property type="nucleotide sequence ID" value="NZ_JAINWA010000001.1"/>
</dbReference>
<gene>
    <name evidence="4" type="ORF">K7J14_01800</name>
</gene>
<dbReference type="SMART" id="SM00052">
    <property type="entry name" value="EAL"/>
    <property type="match status" value="1"/>
</dbReference>
<dbReference type="Pfam" id="PF00563">
    <property type="entry name" value="EAL"/>
    <property type="match status" value="1"/>
</dbReference>
<dbReference type="Pfam" id="PF00990">
    <property type="entry name" value="GGDEF"/>
    <property type="match status" value="1"/>
</dbReference>
<dbReference type="NCBIfam" id="TIGR00254">
    <property type="entry name" value="GGDEF"/>
    <property type="match status" value="1"/>
</dbReference>
<dbReference type="PANTHER" id="PTHR33121:SF71">
    <property type="entry name" value="OXYGEN SENSOR PROTEIN DOSP"/>
    <property type="match status" value="1"/>
</dbReference>
<dbReference type="InterPro" id="IPR000160">
    <property type="entry name" value="GGDEF_dom"/>
</dbReference>
<organism evidence="4 5">
    <name type="scientific">Teretinema zuelzerae</name>
    <dbReference type="NCBI Taxonomy" id="156"/>
    <lineage>
        <taxon>Bacteria</taxon>
        <taxon>Pseudomonadati</taxon>
        <taxon>Spirochaetota</taxon>
        <taxon>Spirochaetia</taxon>
        <taxon>Spirochaetales</taxon>
        <taxon>Treponemataceae</taxon>
        <taxon>Teretinema</taxon>
    </lineage>
</organism>
<dbReference type="InterPro" id="IPR035919">
    <property type="entry name" value="EAL_sf"/>
</dbReference>
<dbReference type="Gene3D" id="3.30.70.270">
    <property type="match status" value="1"/>
</dbReference>
<name>A0AAE3EFK1_9SPIR</name>
<evidence type="ECO:0000313" key="5">
    <source>
        <dbReference type="Proteomes" id="UP001198163"/>
    </source>
</evidence>
<comment type="caution">
    <text evidence="4">The sequence shown here is derived from an EMBL/GenBank/DDBJ whole genome shotgun (WGS) entry which is preliminary data.</text>
</comment>
<dbReference type="Proteomes" id="UP001198163">
    <property type="component" value="Unassembled WGS sequence"/>
</dbReference>
<reference evidence="4" key="1">
    <citation type="submission" date="2021-08" db="EMBL/GenBank/DDBJ databases">
        <title>Comparative analyses of Brucepasteria parasyntrophica and Teretinema zuelzerae.</title>
        <authorList>
            <person name="Song Y."/>
            <person name="Brune A."/>
        </authorList>
    </citation>
    <scope>NUCLEOTIDE SEQUENCE</scope>
    <source>
        <strain evidence="4">DSM 1903</strain>
    </source>
</reference>
<sequence length="532" mass="60290">MGKRNTHNTDFILISDRKKTWTIAFKISLIYLLFGLGWIFISDILFNLIVPDPLLRSKIEVFKGTFFVVISAVIIYQLIAPQLARLSDKEQVIAESRNELKALLYYDHLTGLSNRRKLIERLPDYLNDSTSKGKALLFIDIDNIKLINDSLGHAYGDKLIVETARLLSEHIQPPDEIFRIGGDELIILTKFHQISTLKEKAEDLLHLFNNPLNIDKNLIHSTLSIGISLYPIHSEDPGELLKCADIAMFQSKKTGKNRAVLYNNNMLSAINERMNLGEYLHDALERNELDVMYQPQINTESRRITGFEALLRWNNRILGKVTPDKFISVAEETHLIIPIGDWILTKACRFIKKMQGQGYPHLCISVNISMIQLLQENFVNRVQRALEETEIDPAKLELEITESILMESHTIITTHLARLRSLGIGIALDDFGKGYSSLSYLEQLPITTLKIDKIFIDGITDAEKDTSITGNIVKIGKKLGLSVVAEGVESEVQLAYLANQQCDKIQGWIFSKALSEEDAEKFVIENLAEITT</sequence>
<keyword evidence="1" id="KW-0472">Membrane</keyword>
<dbReference type="InterPro" id="IPR001633">
    <property type="entry name" value="EAL_dom"/>
</dbReference>
<dbReference type="InterPro" id="IPR050706">
    <property type="entry name" value="Cyclic-di-GMP_PDE-like"/>
</dbReference>
<dbReference type="InterPro" id="IPR043128">
    <property type="entry name" value="Rev_trsase/Diguanyl_cyclase"/>
</dbReference>
<accession>A0AAE3EFK1</accession>
<dbReference type="GO" id="GO:0071111">
    <property type="term" value="F:cyclic-guanylate-specific phosphodiesterase activity"/>
    <property type="evidence" value="ECO:0007669"/>
    <property type="project" value="InterPro"/>
</dbReference>
<evidence type="ECO:0000259" key="2">
    <source>
        <dbReference type="PROSITE" id="PS50883"/>
    </source>
</evidence>
<keyword evidence="5" id="KW-1185">Reference proteome</keyword>
<feature type="domain" description="EAL" evidence="2">
    <location>
        <begin position="273"/>
        <end position="527"/>
    </location>
</feature>
<dbReference type="PANTHER" id="PTHR33121">
    <property type="entry name" value="CYCLIC DI-GMP PHOSPHODIESTERASE PDEF"/>
    <property type="match status" value="1"/>
</dbReference>
<proteinExistence type="predicted"/>
<protein>
    <submittedName>
        <fullName evidence="4">EAL domain-containing protein</fullName>
    </submittedName>
</protein>
<dbReference type="SUPFAM" id="SSF55073">
    <property type="entry name" value="Nucleotide cyclase"/>
    <property type="match status" value="1"/>
</dbReference>
<dbReference type="SUPFAM" id="SSF141868">
    <property type="entry name" value="EAL domain-like"/>
    <property type="match status" value="1"/>
</dbReference>
<dbReference type="EMBL" id="JAINWA010000001">
    <property type="protein sequence ID" value="MCD1653431.1"/>
    <property type="molecule type" value="Genomic_DNA"/>
</dbReference>
<dbReference type="AlphaFoldDB" id="A0AAE3EFK1"/>
<dbReference type="PROSITE" id="PS50887">
    <property type="entry name" value="GGDEF"/>
    <property type="match status" value="1"/>
</dbReference>
<dbReference type="CDD" id="cd01948">
    <property type="entry name" value="EAL"/>
    <property type="match status" value="1"/>
</dbReference>
<feature type="transmembrane region" description="Helical" evidence="1">
    <location>
        <begin position="21"/>
        <end position="41"/>
    </location>
</feature>
<dbReference type="CDD" id="cd01949">
    <property type="entry name" value="GGDEF"/>
    <property type="match status" value="1"/>
</dbReference>
<evidence type="ECO:0000313" key="4">
    <source>
        <dbReference type="EMBL" id="MCD1653431.1"/>
    </source>
</evidence>
<keyword evidence="1" id="KW-0812">Transmembrane</keyword>
<dbReference type="SMART" id="SM00267">
    <property type="entry name" value="GGDEF"/>
    <property type="match status" value="1"/>
</dbReference>
<evidence type="ECO:0000256" key="1">
    <source>
        <dbReference type="SAM" id="Phobius"/>
    </source>
</evidence>
<keyword evidence="1" id="KW-1133">Transmembrane helix</keyword>
<dbReference type="PROSITE" id="PS50883">
    <property type="entry name" value="EAL"/>
    <property type="match status" value="1"/>
</dbReference>
<dbReference type="Gene3D" id="3.20.20.450">
    <property type="entry name" value="EAL domain"/>
    <property type="match status" value="1"/>
</dbReference>
<evidence type="ECO:0000259" key="3">
    <source>
        <dbReference type="PROSITE" id="PS50887"/>
    </source>
</evidence>
<feature type="domain" description="GGDEF" evidence="3">
    <location>
        <begin position="132"/>
        <end position="264"/>
    </location>
</feature>
<dbReference type="InterPro" id="IPR029787">
    <property type="entry name" value="Nucleotide_cyclase"/>
</dbReference>